<dbReference type="GO" id="GO:0005886">
    <property type="term" value="C:plasma membrane"/>
    <property type="evidence" value="ECO:0007669"/>
    <property type="project" value="UniProtKB-SubCell"/>
</dbReference>
<comment type="subcellular location">
    <subcellularLocation>
        <location evidence="1">Cell membrane</location>
        <topology evidence="1">Multi-pass membrane protein</topology>
    </subcellularLocation>
</comment>
<organism evidence="10 11">
    <name type="scientific">Bilifractor porci</name>
    <dbReference type="NCBI Taxonomy" id="2606636"/>
    <lineage>
        <taxon>Bacteria</taxon>
        <taxon>Bacillati</taxon>
        <taxon>Bacillota</taxon>
        <taxon>Clostridia</taxon>
        <taxon>Lachnospirales</taxon>
        <taxon>Lachnospiraceae</taxon>
        <taxon>Bilifractor</taxon>
    </lineage>
</organism>
<dbReference type="PANTHER" id="PTHR34390:SF1">
    <property type="entry name" value="SUCCINATE TRANSPORTER SUBUNIT YJJB-RELATED"/>
    <property type="match status" value="1"/>
</dbReference>
<accession>A0A7X2TNW1</accession>
<evidence type="ECO:0000256" key="1">
    <source>
        <dbReference type="ARBA" id="ARBA00004651"/>
    </source>
</evidence>
<evidence type="ECO:0000256" key="6">
    <source>
        <dbReference type="ARBA" id="ARBA00023136"/>
    </source>
</evidence>
<name>A0A7X2TNW1_9FIRM</name>
<keyword evidence="3" id="KW-0997">Cell inner membrane</keyword>
<feature type="transmembrane region" description="Helical" evidence="8">
    <location>
        <begin position="44"/>
        <end position="69"/>
    </location>
</feature>
<keyword evidence="5 8" id="KW-1133">Transmembrane helix</keyword>
<dbReference type="GO" id="GO:0015744">
    <property type="term" value="P:succinate transport"/>
    <property type="evidence" value="ECO:0007669"/>
    <property type="project" value="TreeGrafter"/>
</dbReference>
<dbReference type="PANTHER" id="PTHR34390">
    <property type="entry name" value="UPF0442 PROTEIN YJJB-RELATED"/>
    <property type="match status" value="1"/>
</dbReference>
<feature type="domain" description="Threonine/Serine exporter ThrE" evidence="9">
    <location>
        <begin position="8"/>
        <end position="134"/>
    </location>
</feature>
<evidence type="ECO:0000313" key="11">
    <source>
        <dbReference type="Proteomes" id="UP000466864"/>
    </source>
</evidence>
<keyword evidence="2" id="KW-1003">Cell membrane</keyword>
<evidence type="ECO:0000256" key="2">
    <source>
        <dbReference type="ARBA" id="ARBA00022475"/>
    </source>
</evidence>
<comment type="caution">
    <text evidence="10">The sequence shown here is derived from an EMBL/GenBank/DDBJ whole genome shotgun (WGS) entry which is preliminary data.</text>
</comment>
<dbReference type="Pfam" id="PF12821">
    <property type="entry name" value="ThrE_2"/>
    <property type="match status" value="1"/>
</dbReference>
<reference evidence="10 11" key="1">
    <citation type="submission" date="2019-08" db="EMBL/GenBank/DDBJ databases">
        <title>In-depth cultivation of the pig gut microbiome towards novel bacterial diversity and tailored functional studies.</title>
        <authorList>
            <person name="Wylensek D."/>
            <person name="Hitch T.C.A."/>
            <person name="Clavel T."/>
        </authorList>
    </citation>
    <scope>NUCLEOTIDE SEQUENCE [LARGE SCALE GENOMIC DNA]</scope>
    <source>
        <strain evidence="10 11">Oil+RF-744-WCA-WT-13</strain>
    </source>
</reference>
<evidence type="ECO:0000256" key="8">
    <source>
        <dbReference type="SAM" id="Phobius"/>
    </source>
</evidence>
<evidence type="ECO:0000256" key="4">
    <source>
        <dbReference type="ARBA" id="ARBA00022692"/>
    </source>
</evidence>
<evidence type="ECO:0000256" key="7">
    <source>
        <dbReference type="ARBA" id="ARBA00034125"/>
    </source>
</evidence>
<dbReference type="Proteomes" id="UP000466864">
    <property type="component" value="Unassembled WGS sequence"/>
</dbReference>
<evidence type="ECO:0000259" key="9">
    <source>
        <dbReference type="Pfam" id="PF12821"/>
    </source>
</evidence>
<feature type="transmembrane region" description="Helical" evidence="8">
    <location>
        <begin position="81"/>
        <end position="103"/>
    </location>
</feature>
<dbReference type="InterPro" id="IPR024528">
    <property type="entry name" value="ThrE_2"/>
</dbReference>
<dbReference type="InterPro" id="IPR050539">
    <property type="entry name" value="ThrE_Dicarb/AminoAcid_Exp"/>
</dbReference>
<dbReference type="AlphaFoldDB" id="A0A7X2TNW1"/>
<keyword evidence="11" id="KW-1185">Reference proteome</keyword>
<feature type="transmembrane region" description="Helical" evidence="8">
    <location>
        <begin position="115"/>
        <end position="135"/>
    </location>
</feature>
<dbReference type="EMBL" id="VUMV01000007">
    <property type="protein sequence ID" value="MST82672.1"/>
    <property type="molecule type" value="Genomic_DNA"/>
</dbReference>
<gene>
    <name evidence="10" type="ORF">FYJ60_10115</name>
</gene>
<proteinExistence type="inferred from homology"/>
<evidence type="ECO:0000256" key="3">
    <source>
        <dbReference type="ARBA" id="ARBA00022519"/>
    </source>
</evidence>
<keyword evidence="6 8" id="KW-0472">Membrane</keyword>
<evidence type="ECO:0000313" key="10">
    <source>
        <dbReference type="EMBL" id="MST82672.1"/>
    </source>
</evidence>
<comment type="similarity">
    <text evidence="7">Belongs to the ThrE exporter (TC 2.A.79) family.</text>
</comment>
<sequence length="162" mass="17889">MIWKLVFQFLAAGIGTAAFAGLFHAPFSIYNRCFVIGGTGWILYYVLAEVFSVEVFLSTIAAAVFITFFARVSAVVRLMPVTAFLVPAVFPLIPGIKLYYTIFSLIEGEERAAAGYFRNAVAILIAIVFGILVAFEIPNKVFLAIGGKIHTLRRFRNAQIQK</sequence>
<protein>
    <submittedName>
        <fullName evidence="10">Threonine/serine exporter</fullName>
    </submittedName>
</protein>
<evidence type="ECO:0000256" key="5">
    <source>
        <dbReference type="ARBA" id="ARBA00022989"/>
    </source>
</evidence>
<dbReference type="RefSeq" id="WP_154458575.1">
    <property type="nucleotide sequence ID" value="NZ_VUMV01000007.1"/>
</dbReference>
<keyword evidence="4 8" id="KW-0812">Transmembrane</keyword>